<dbReference type="AlphaFoldDB" id="A0A326URU2"/>
<dbReference type="EMBL" id="QKUF01000001">
    <property type="protein sequence ID" value="PZW36629.1"/>
    <property type="molecule type" value="Genomic_DNA"/>
</dbReference>
<evidence type="ECO:0000313" key="2">
    <source>
        <dbReference type="EMBL" id="PZW36629.1"/>
    </source>
</evidence>
<feature type="transmembrane region" description="Helical" evidence="1">
    <location>
        <begin position="91"/>
        <end position="124"/>
    </location>
</feature>
<proteinExistence type="predicted"/>
<feature type="transmembrane region" description="Helical" evidence="1">
    <location>
        <begin position="219"/>
        <end position="242"/>
    </location>
</feature>
<sequence length="248" mass="27112">MFAVLRAEWLRLKGAFVPLFLTVLPASIVVLVTIMRYLAPNATVWSYYLWMLFNWWPLIWGPFGIAILAAHSMMLDKPLLRGLRSRPVSPALLYLGKLLVLVIHFLVSSLLLIALTLLSGVLLLKGATPWGTVITASLLIWVTALPLVALMLWFALLGGYVLPVVVSLVGPLSGAVMAVQSSWMLNPWAWPLRVVIPVVGVHPNGVPLEAGDPLLQTPMVPVVLVSLIAFILFAALGAVWFARQEVKA</sequence>
<evidence type="ECO:0000256" key="1">
    <source>
        <dbReference type="SAM" id="Phobius"/>
    </source>
</evidence>
<feature type="transmembrane region" description="Helical" evidence="1">
    <location>
        <begin position="47"/>
        <end position="70"/>
    </location>
</feature>
<organism evidence="2 3">
    <name type="scientific">Thermosporothrix hazakensis</name>
    <dbReference type="NCBI Taxonomy" id="644383"/>
    <lineage>
        <taxon>Bacteria</taxon>
        <taxon>Bacillati</taxon>
        <taxon>Chloroflexota</taxon>
        <taxon>Ktedonobacteria</taxon>
        <taxon>Ktedonobacterales</taxon>
        <taxon>Thermosporotrichaceae</taxon>
        <taxon>Thermosporothrix</taxon>
    </lineage>
</organism>
<keyword evidence="3" id="KW-1185">Reference proteome</keyword>
<keyword evidence="1" id="KW-1133">Transmembrane helix</keyword>
<feature type="transmembrane region" description="Helical" evidence="1">
    <location>
        <begin position="12"/>
        <end position="35"/>
    </location>
</feature>
<feature type="transmembrane region" description="Helical" evidence="1">
    <location>
        <begin position="130"/>
        <end position="153"/>
    </location>
</feature>
<feature type="transmembrane region" description="Helical" evidence="1">
    <location>
        <begin position="160"/>
        <end position="183"/>
    </location>
</feature>
<dbReference type="RefSeq" id="WP_111319034.1">
    <property type="nucleotide sequence ID" value="NZ_BIFX01000001.1"/>
</dbReference>
<dbReference type="CDD" id="cd21807">
    <property type="entry name" value="ABC-2_lan_permease_MutE_EpiE-like"/>
    <property type="match status" value="1"/>
</dbReference>
<name>A0A326URU2_THEHA</name>
<gene>
    <name evidence="2" type="ORF">EI42_00808</name>
</gene>
<dbReference type="InterPro" id="IPR021205">
    <property type="entry name" value="Lanti_perm_SpaE/MutE/EpiE-like"/>
</dbReference>
<keyword evidence="1" id="KW-0472">Membrane</keyword>
<evidence type="ECO:0000313" key="3">
    <source>
        <dbReference type="Proteomes" id="UP000248806"/>
    </source>
</evidence>
<reference evidence="2 3" key="1">
    <citation type="submission" date="2018-06" db="EMBL/GenBank/DDBJ databases">
        <title>Genomic Encyclopedia of Archaeal and Bacterial Type Strains, Phase II (KMG-II): from individual species to whole genera.</title>
        <authorList>
            <person name="Goeker M."/>
        </authorList>
    </citation>
    <scope>NUCLEOTIDE SEQUENCE [LARGE SCALE GENOMIC DNA]</scope>
    <source>
        <strain evidence="2 3">ATCC BAA-1881</strain>
    </source>
</reference>
<dbReference type="Proteomes" id="UP000248806">
    <property type="component" value="Unassembled WGS sequence"/>
</dbReference>
<accession>A0A326URU2</accession>
<keyword evidence="1" id="KW-0812">Transmembrane</keyword>
<dbReference type="NCBIfam" id="TIGR03732">
    <property type="entry name" value="lanti_perm_MutE"/>
    <property type="match status" value="1"/>
</dbReference>
<protein>
    <submittedName>
        <fullName evidence="2">ABC-2 type transport system permease protein</fullName>
    </submittedName>
</protein>
<dbReference type="Pfam" id="PF12730">
    <property type="entry name" value="ABC2_membrane_4"/>
    <property type="match status" value="1"/>
</dbReference>
<comment type="caution">
    <text evidence="2">The sequence shown here is derived from an EMBL/GenBank/DDBJ whole genome shotgun (WGS) entry which is preliminary data.</text>
</comment>
<dbReference type="OrthoDB" id="9776525at2"/>